<dbReference type="OrthoDB" id="2281895at2759"/>
<dbReference type="GO" id="GO:0003735">
    <property type="term" value="F:structural constituent of ribosome"/>
    <property type="evidence" value="ECO:0007669"/>
    <property type="project" value="InterPro"/>
</dbReference>
<dbReference type="InterPro" id="IPR036389">
    <property type="entry name" value="RNase_III_sf"/>
</dbReference>
<feature type="region of interest" description="Disordered" evidence="1">
    <location>
        <begin position="30"/>
        <end position="64"/>
    </location>
</feature>
<proteinExistence type="predicted"/>
<dbReference type="Gene3D" id="1.10.1520.10">
    <property type="entry name" value="Ribonuclease III domain"/>
    <property type="match status" value="1"/>
</dbReference>
<dbReference type="Pfam" id="PF14622">
    <property type="entry name" value="Ribonucleas_3_3"/>
    <property type="match status" value="1"/>
</dbReference>
<dbReference type="GO" id="GO:0005762">
    <property type="term" value="C:mitochondrial large ribosomal subunit"/>
    <property type="evidence" value="ECO:0007669"/>
    <property type="project" value="InterPro"/>
</dbReference>
<organism evidence="3 4">
    <name type="scientific">Cristinia sonorae</name>
    <dbReference type="NCBI Taxonomy" id="1940300"/>
    <lineage>
        <taxon>Eukaryota</taxon>
        <taxon>Fungi</taxon>
        <taxon>Dikarya</taxon>
        <taxon>Basidiomycota</taxon>
        <taxon>Agaricomycotina</taxon>
        <taxon>Agaricomycetes</taxon>
        <taxon>Agaricomycetidae</taxon>
        <taxon>Agaricales</taxon>
        <taxon>Pleurotineae</taxon>
        <taxon>Stephanosporaceae</taxon>
        <taxon>Cristinia</taxon>
    </lineage>
</organism>
<feature type="domain" description="RNase III" evidence="2">
    <location>
        <begin position="89"/>
        <end position="233"/>
    </location>
</feature>
<protein>
    <submittedName>
        <fullName evidence="3">Ribonuclease-III-like-domain-containing protein</fullName>
    </submittedName>
</protein>
<dbReference type="EMBL" id="JAEVFJ010000009">
    <property type="protein sequence ID" value="KAH8102538.1"/>
    <property type="molecule type" value="Genomic_DNA"/>
</dbReference>
<dbReference type="Proteomes" id="UP000813824">
    <property type="component" value="Unassembled WGS sequence"/>
</dbReference>
<evidence type="ECO:0000256" key="1">
    <source>
        <dbReference type="SAM" id="MobiDB-lite"/>
    </source>
</evidence>
<dbReference type="InterPro" id="IPR040030">
    <property type="entry name" value="Ribosomal_mL57"/>
</dbReference>
<evidence type="ECO:0000313" key="4">
    <source>
        <dbReference type="Proteomes" id="UP000813824"/>
    </source>
</evidence>
<dbReference type="InterPro" id="IPR000999">
    <property type="entry name" value="RNase_III_dom"/>
</dbReference>
<dbReference type="GO" id="GO:0032543">
    <property type="term" value="P:mitochondrial translation"/>
    <property type="evidence" value="ECO:0007669"/>
    <property type="project" value="InterPro"/>
</dbReference>
<dbReference type="PANTHER" id="PTHR28160:SF1">
    <property type="entry name" value="LARGE RIBOSOMAL SUBUNIT PROTEIN ML57"/>
    <property type="match status" value="1"/>
</dbReference>
<dbReference type="PANTHER" id="PTHR28160">
    <property type="entry name" value="54S RIBOSOMAL PROTEIN L15, MITOCHONDRIAL"/>
    <property type="match status" value="1"/>
</dbReference>
<accession>A0A8K0USP3</accession>
<comment type="caution">
    <text evidence="3">The sequence shown here is derived from an EMBL/GenBank/DDBJ whole genome shotgun (WGS) entry which is preliminary data.</text>
</comment>
<dbReference type="GO" id="GO:0004525">
    <property type="term" value="F:ribonuclease III activity"/>
    <property type="evidence" value="ECO:0007669"/>
    <property type="project" value="InterPro"/>
</dbReference>
<keyword evidence="4" id="KW-1185">Reference proteome</keyword>
<dbReference type="AlphaFoldDB" id="A0A8K0USP3"/>
<evidence type="ECO:0000259" key="2">
    <source>
        <dbReference type="Pfam" id="PF14622"/>
    </source>
</evidence>
<dbReference type="SUPFAM" id="SSF69065">
    <property type="entry name" value="RNase III domain-like"/>
    <property type="match status" value="1"/>
</dbReference>
<evidence type="ECO:0000313" key="3">
    <source>
        <dbReference type="EMBL" id="KAH8102538.1"/>
    </source>
</evidence>
<reference evidence="3" key="1">
    <citation type="journal article" date="2021" name="New Phytol.">
        <title>Evolutionary innovations through gain and loss of genes in the ectomycorrhizal Boletales.</title>
        <authorList>
            <person name="Wu G."/>
            <person name="Miyauchi S."/>
            <person name="Morin E."/>
            <person name="Kuo A."/>
            <person name="Drula E."/>
            <person name="Varga T."/>
            <person name="Kohler A."/>
            <person name="Feng B."/>
            <person name="Cao Y."/>
            <person name="Lipzen A."/>
            <person name="Daum C."/>
            <person name="Hundley H."/>
            <person name="Pangilinan J."/>
            <person name="Johnson J."/>
            <person name="Barry K."/>
            <person name="LaButti K."/>
            <person name="Ng V."/>
            <person name="Ahrendt S."/>
            <person name="Min B."/>
            <person name="Choi I.G."/>
            <person name="Park H."/>
            <person name="Plett J.M."/>
            <person name="Magnuson J."/>
            <person name="Spatafora J.W."/>
            <person name="Nagy L.G."/>
            <person name="Henrissat B."/>
            <person name="Grigoriev I.V."/>
            <person name="Yang Z.L."/>
            <person name="Xu J."/>
            <person name="Martin F.M."/>
        </authorList>
    </citation>
    <scope>NUCLEOTIDE SEQUENCE</scope>
    <source>
        <strain evidence="3">KKN 215</strain>
    </source>
</reference>
<name>A0A8K0USP3_9AGAR</name>
<sequence>MSQVASCSRAALNGFTRSWRTSLSSPAALTRSRTASLPRSASNTKRSYSTSKAPSISSTPEPFKSSNNASSLRLAEHLNSVFSPLKFPPELAARILTHSSHRDAAASNNTRLSFIGRRVLNSYLMLFLHSAPSLQASHDFELIAERALNTYILGEHVAPKWELGRVLKWSPVNVDPQVGHVEGDYSRLSPKVSRTVGLYKVQGSAVEAAVGGIYHQFGGNVAHRVFHTRVLPHILLPGTSAGLNDVFHEQVLEICEQMGGLKGALVAENGALSRFDSAQPAGSAAIP</sequence>
<gene>
    <name evidence="3" type="ORF">BXZ70DRAFT_986486</name>
</gene>
<dbReference type="GO" id="GO:0006396">
    <property type="term" value="P:RNA processing"/>
    <property type="evidence" value="ECO:0007669"/>
    <property type="project" value="InterPro"/>
</dbReference>